<dbReference type="AlphaFoldDB" id="A0A3N4HY64"/>
<organism evidence="2 3">
    <name type="scientific">Ascobolus immersus RN42</name>
    <dbReference type="NCBI Taxonomy" id="1160509"/>
    <lineage>
        <taxon>Eukaryota</taxon>
        <taxon>Fungi</taxon>
        <taxon>Dikarya</taxon>
        <taxon>Ascomycota</taxon>
        <taxon>Pezizomycotina</taxon>
        <taxon>Pezizomycetes</taxon>
        <taxon>Pezizales</taxon>
        <taxon>Ascobolaceae</taxon>
        <taxon>Ascobolus</taxon>
    </lineage>
</organism>
<dbReference type="InterPro" id="IPR001810">
    <property type="entry name" value="F-box_dom"/>
</dbReference>
<keyword evidence="3" id="KW-1185">Reference proteome</keyword>
<evidence type="ECO:0000259" key="1">
    <source>
        <dbReference type="PROSITE" id="PS50181"/>
    </source>
</evidence>
<accession>A0A3N4HY64</accession>
<evidence type="ECO:0000313" key="3">
    <source>
        <dbReference type="Proteomes" id="UP000275078"/>
    </source>
</evidence>
<gene>
    <name evidence="2" type="ORF">BJ508DRAFT_416382</name>
</gene>
<dbReference type="PROSITE" id="PS50181">
    <property type="entry name" value="FBOX"/>
    <property type="match status" value="1"/>
</dbReference>
<sequence>MSQPNPAKRTLLTLPYELRLEIYRYFSAFSLLILNATSRQLRSEIRACPFILQQSFGYRATTNVGLTIMCIDQIAGRRITTCLYQNTDSFVDNSERLLLTRLLWCPGPGSRKSWAGYVRSPYIVCCEECFAVKYYTEIGAAWLQTRCGRERWLCNNCAHERSSVSSTGADVGSEFLCGC</sequence>
<feature type="domain" description="F-box" evidence="1">
    <location>
        <begin position="8"/>
        <end position="55"/>
    </location>
</feature>
<proteinExistence type="predicted"/>
<protein>
    <recommendedName>
        <fullName evidence="1">F-box domain-containing protein</fullName>
    </recommendedName>
</protein>
<name>A0A3N4HY64_ASCIM</name>
<reference evidence="2 3" key="1">
    <citation type="journal article" date="2018" name="Nat. Ecol. Evol.">
        <title>Pezizomycetes genomes reveal the molecular basis of ectomycorrhizal truffle lifestyle.</title>
        <authorList>
            <person name="Murat C."/>
            <person name="Payen T."/>
            <person name="Noel B."/>
            <person name="Kuo A."/>
            <person name="Morin E."/>
            <person name="Chen J."/>
            <person name="Kohler A."/>
            <person name="Krizsan K."/>
            <person name="Balestrini R."/>
            <person name="Da Silva C."/>
            <person name="Montanini B."/>
            <person name="Hainaut M."/>
            <person name="Levati E."/>
            <person name="Barry K.W."/>
            <person name="Belfiori B."/>
            <person name="Cichocki N."/>
            <person name="Clum A."/>
            <person name="Dockter R.B."/>
            <person name="Fauchery L."/>
            <person name="Guy J."/>
            <person name="Iotti M."/>
            <person name="Le Tacon F."/>
            <person name="Lindquist E.A."/>
            <person name="Lipzen A."/>
            <person name="Malagnac F."/>
            <person name="Mello A."/>
            <person name="Molinier V."/>
            <person name="Miyauchi S."/>
            <person name="Poulain J."/>
            <person name="Riccioni C."/>
            <person name="Rubini A."/>
            <person name="Sitrit Y."/>
            <person name="Splivallo R."/>
            <person name="Traeger S."/>
            <person name="Wang M."/>
            <person name="Zifcakova L."/>
            <person name="Wipf D."/>
            <person name="Zambonelli A."/>
            <person name="Paolocci F."/>
            <person name="Nowrousian M."/>
            <person name="Ottonello S."/>
            <person name="Baldrian P."/>
            <person name="Spatafora J.W."/>
            <person name="Henrissat B."/>
            <person name="Nagy L.G."/>
            <person name="Aury J.M."/>
            <person name="Wincker P."/>
            <person name="Grigoriev I.V."/>
            <person name="Bonfante P."/>
            <person name="Martin F.M."/>
        </authorList>
    </citation>
    <scope>NUCLEOTIDE SEQUENCE [LARGE SCALE GENOMIC DNA]</scope>
    <source>
        <strain evidence="2 3">RN42</strain>
    </source>
</reference>
<dbReference type="EMBL" id="ML119707">
    <property type="protein sequence ID" value="RPA78792.1"/>
    <property type="molecule type" value="Genomic_DNA"/>
</dbReference>
<evidence type="ECO:0000313" key="2">
    <source>
        <dbReference type="EMBL" id="RPA78792.1"/>
    </source>
</evidence>
<dbReference type="Proteomes" id="UP000275078">
    <property type="component" value="Unassembled WGS sequence"/>
</dbReference>